<evidence type="ECO:0000313" key="1">
    <source>
        <dbReference type="EMBL" id="RNL63040.1"/>
    </source>
</evidence>
<reference evidence="1 2" key="1">
    <citation type="submission" date="2018-11" db="EMBL/GenBank/DDBJ databases">
        <authorList>
            <person name="Li F."/>
        </authorList>
    </citation>
    <scope>NUCLEOTIDE SEQUENCE [LARGE SCALE GENOMIC DNA]</scope>
    <source>
        <strain evidence="1 2">Gsoil 097</strain>
    </source>
</reference>
<accession>A0A3N0CHY9</accession>
<dbReference type="AlphaFoldDB" id="A0A3N0CHY9"/>
<dbReference type="EMBL" id="RJSE01000007">
    <property type="protein sequence ID" value="RNL63040.1"/>
    <property type="molecule type" value="Genomic_DNA"/>
</dbReference>
<dbReference type="Proteomes" id="UP000267128">
    <property type="component" value="Unassembled WGS sequence"/>
</dbReference>
<comment type="caution">
    <text evidence="1">The sequence shown here is derived from an EMBL/GenBank/DDBJ whole genome shotgun (WGS) entry which is preliminary data.</text>
</comment>
<sequence>MANFPDLLARRLAADPGQPFVTFYDDASGERTELSVQTYSNWVSKTANLFADELMLDPGDDLRIDLPPHWLGVVFLGGLLSCGLGLDDGAPVAIVGPDGVSGGAGLGVATTMACSLRPFAVRFAEPLPPGVLDHGVLWAGQSDVFSPIEPTELDPPTADDRRVITDLNPLSAEGRELVLGLVAGSGSLVLVTNSDDGKWPAHSQSERVTAAVRATG</sequence>
<gene>
    <name evidence="1" type="ORF">EFK50_15105</name>
</gene>
<name>A0A3N0CHY9_9ACTN</name>
<evidence type="ECO:0000313" key="2">
    <source>
        <dbReference type="Proteomes" id="UP000267128"/>
    </source>
</evidence>
<dbReference type="SUPFAM" id="SSF56801">
    <property type="entry name" value="Acetyl-CoA synthetase-like"/>
    <property type="match status" value="1"/>
</dbReference>
<dbReference type="InterPro" id="IPR017523">
    <property type="entry name" value="Rv3268"/>
</dbReference>
<dbReference type="NCBIfam" id="TIGR03089">
    <property type="entry name" value="TIGR03089 family protein"/>
    <property type="match status" value="1"/>
</dbReference>
<proteinExistence type="predicted"/>
<protein>
    <submittedName>
        <fullName evidence="1">TIGR03089 family protein</fullName>
    </submittedName>
</protein>
<organism evidence="1 2">
    <name type="scientific">Nocardioides marmoriginsengisoli</name>
    <dbReference type="NCBI Taxonomy" id="661483"/>
    <lineage>
        <taxon>Bacteria</taxon>
        <taxon>Bacillati</taxon>
        <taxon>Actinomycetota</taxon>
        <taxon>Actinomycetes</taxon>
        <taxon>Propionibacteriales</taxon>
        <taxon>Nocardioidaceae</taxon>
        <taxon>Nocardioides</taxon>
    </lineage>
</organism>
<dbReference type="OrthoDB" id="3396763at2"/>
<keyword evidence="2" id="KW-1185">Reference proteome</keyword>
<dbReference type="RefSeq" id="WP_123228332.1">
    <property type="nucleotide sequence ID" value="NZ_RJSE01000007.1"/>
</dbReference>